<dbReference type="SMART" id="SM00717">
    <property type="entry name" value="SANT"/>
    <property type="match status" value="1"/>
</dbReference>
<dbReference type="Gene3D" id="1.10.10.60">
    <property type="entry name" value="Homeodomain-like"/>
    <property type="match status" value="1"/>
</dbReference>
<evidence type="ECO:0000259" key="3">
    <source>
        <dbReference type="PROSITE" id="PS51294"/>
    </source>
</evidence>
<dbReference type="PANTHER" id="PTHR45614:SF51">
    <property type="entry name" value="MYB-LIKE DNA-BINDING PROTEIN BAS1"/>
    <property type="match status" value="1"/>
</dbReference>
<dbReference type="GO" id="GO:0000978">
    <property type="term" value="F:RNA polymerase II cis-regulatory region sequence-specific DNA binding"/>
    <property type="evidence" value="ECO:0007669"/>
    <property type="project" value="TreeGrafter"/>
</dbReference>
<name>A0A420J2J3_9PEZI</name>
<sequence>MPKSGQIRALCKIPDVKALLYPQLSHLSKPRKRILIHAFALLAIEIIDANLDISFLIKTVDSNEFALAPSSLSTVREPNSVSFSSSADQLESPMHNTCPVIGLKRSIPSHPVKSPAKKQSKWSPEEDSLIIELRGKHMKWEDISKRIPRRSAISCRLHYQNYLERRSEWDEERKNKLARIYERFKPEMWAKIAEEMSVPWRAAEAMHWQLGENDMARRAGVTPFSLSSVSSDLASTSSTQKTPPNRSRSLSQAQNPTADFSPHYYSSPPNTQVYENVNKNLKSPQTRAHDHKKGTKYPRTTSRTVVKTESTPRSVPPASPSDGVALATIINPERQMGQQLLPSVAEITTGVSPYSTSSYATSQEKEYQSFGLVLPAIRIANNVQPNQLYQPLPETTQRHYSTEENNVK</sequence>
<organism evidence="4 5">
    <name type="scientific">Golovinomyces cichoracearum</name>
    <dbReference type="NCBI Taxonomy" id="62708"/>
    <lineage>
        <taxon>Eukaryota</taxon>
        <taxon>Fungi</taxon>
        <taxon>Dikarya</taxon>
        <taxon>Ascomycota</taxon>
        <taxon>Pezizomycotina</taxon>
        <taxon>Leotiomycetes</taxon>
        <taxon>Erysiphales</taxon>
        <taxon>Erysiphaceae</taxon>
        <taxon>Golovinomyces</taxon>
    </lineage>
</organism>
<feature type="region of interest" description="Disordered" evidence="1">
    <location>
        <begin position="228"/>
        <end position="322"/>
    </location>
</feature>
<dbReference type="GO" id="GO:0000981">
    <property type="term" value="F:DNA-binding transcription factor activity, RNA polymerase II-specific"/>
    <property type="evidence" value="ECO:0007669"/>
    <property type="project" value="TreeGrafter"/>
</dbReference>
<evidence type="ECO:0000313" key="5">
    <source>
        <dbReference type="Proteomes" id="UP000285326"/>
    </source>
</evidence>
<dbReference type="Pfam" id="PF00249">
    <property type="entry name" value="Myb_DNA-binding"/>
    <property type="match status" value="1"/>
</dbReference>
<dbReference type="GO" id="GO:0005634">
    <property type="term" value="C:nucleus"/>
    <property type="evidence" value="ECO:0007669"/>
    <property type="project" value="TreeGrafter"/>
</dbReference>
<dbReference type="Proteomes" id="UP000285326">
    <property type="component" value="Unassembled WGS sequence"/>
</dbReference>
<keyword evidence="4" id="KW-0238">DNA-binding</keyword>
<reference evidence="4 5" key="1">
    <citation type="journal article" date="2018" name="BMC Genomics">
        <title>Comparative genome analyses reveal sequence features reflecting distinct modes of host-adaptation between dicot and monocot powdery mildew.</title>
        <authorList>
            <person name="Wu Y."/>
            <person name="Ma X."/>
            <person name="Pan Z."/>
            <person name="Kale S.D."/>
            <person name="Song Y."/>
            <person name="King H."/>
            <person name="Zhang Q."/>
            <person name="Presley C."/>
            <person name="Deng X."/>
            <person name="Wei C.I."/>
            <person name="Xiao S."/>
        </authorList>
    </citation>
    <scope>NUCLEOTIDE SEQUENCE [LARGE SCALE GENOMIC DNA]</scope>
    <source>
        <strain evidence="4">UMSG1</strain>
    </source>
</reference>
<dbReference type="PANTHER" id="PTHR45614">
    <property type="entry name" value="MYB PROTEIN-RELATED"/>
    <property type="match status" value="1"/>
</dbReference>
<accession>A0A420J2J3</accession>
<dbReference type="AlphaFoldDB" id="A0A420J2J3"/>
<feature type="compositionally biased region" description="Polar residues" evidence="1">
    <location>
        <begin position="267"/>
        <end position="286"/>
    </location>
</feature>
<evidence type="ECO:0000313" key="4">
    <source>
        <dbReference type="EMBL" id="RKF80973.1"/>
    </source>
</evidence>
<protein>
    <submittedName>
        <fullName evidence="4">Putative myb dna-binding domain protein</fullName>
    </submittedName>
</protein>
<dbReference type="InterPro" id="IPR001005">
    <property type="entry name" value="SANT/Myb"/>
</dbReference>
<dbReference type="SUPFAM" id="SSF46689">
    <property type="entry name" value="Homeodomain-like"/>
    <property type="match status" value="1"/>
</dbReference>
<dbReference type="InterPro" id="IPR050560">
    <property type="entry name" value="MYB_TF"/>
</dbReference>
<feature type="compositionally biased region" description="Low complexity" evidence="1">
    <location>
        <begin position="228"/>
        <end position="239"/>
    </location>
</feature>
<dbReference type="InterPro" id="IPR009057">
    <property type="entry name" value="Homeodomain-like_sf"/>
</dbReference>
<feature type="compositionally biased region" description="Polar residues" evidence="1">
    <location>
        <begin position="240"/>
        <end position="258"/>
    </location>
</feature>
<dbReference type="PROSITE" id="PS50090">
    <property type="entry name" value="MYB_LIKE"/>
    <property type="match status" value="1"/>
</dbReference>
<feature type="domain" description="HTH myb-type" evidence="3">
    <location>
        <begin position="114"/>
        <end position="167"/>
    </location>
</feature>
<evidence type="ECO:0000259" key="2">
    <source>
        <dbReference type="PROSITE" id="PS50090"/>
    </source>
</evidence>
<feature type="domain" description="Myb-like" evidence="2">
    <location>
        <begin position="114"/>
        <end position="163"/>
    </location>
</feature>
<dbReference type="EMBL" id="MCBS01018802">
    <property type="protein sequence ID" value="RKF80973.1"/>
    <property type="molecule type" value="Genomic_DNA"/>
</dbReference>
<dbReference type="InterPro" id="IPR017930">
    <property type="entry name" value="Myb_dom"/>
</dbReference>
<comment type="caution">
    <text evidence="4">The sequence shown here is derived from an EMBL/GenBank/DDBJ whole genome shotgun (WGS) entry which is preliminary data.</text>
</comment>
<feature type="compositionally biased region" description="Polar residues" evidence="1">
    <location>
        <begin position="298"/>
        <end position="313"/>
    </location>
</feature>
<evidence type="ECO:0000256" key="1">
    <source>
        <dbReference type="SAM" id="MobiDB-lite"/>
    </source>
</evidence>
<dbReference type="CDD" id="cd00167">
    <property type="entry name" value="SANT"/>
    <property type="match status" value="1"/>
</dbReference>
<proteinExistence type="predicted"/>
<dbReference type="PROSITE" id="PS51294">
    <property type="entry name" value="HTH_MYB"/>
    <property type="match status" value="1"/>
</dbReference>
<gene>
    <name evidence="4" type="ORF">GcM1_188031</name>
</gene>